<dbReference type="SUPFAM" id="SSF49464">
    <property type="entry name" value="Carboxypeptidase regulatory domain-like"/>
    <property type="match status" value="1"/>
</dbReference>
<feature type="chain" id="PRO_5003317287" evidence="8">
    <location>
        <begin position="20"/>
        <end position="717"/>
    </location>
</feature>
<dbReference type="GO" id="GO:0009279">
    <property type="term" value="C:cell outer membrane"/>
    <property type="evidence" value="ECO:0007669"/>
    <property type="project" value="UniProtKB-SubCell"/>
</dbReference>
<evidence type="ECO:0000256" key="6">
    <source>
        <dbReference type="ARBA" id="ARBA00023237"/>
    </source>
</evidence>
<dbReference type="Gene3D" id="2.60.40.1120">
    <property type="entry name" value="Carboxypeptidase-like, regulatory domain"/>
    <property type="match status" value="1"/>
</dbReference>
<evidence type="ECO:0000313" key="10">
    <source>
        <dbReference type="Proteomes" id="UP000008461"/>
    </source>
</evidence>
<evidence type="ECO:0000256" key="7">
    <source>
        <dbReference type="PROSITE-ProRule" id="PRU01360"/>
    </source>
</evidence>
<dbReference type="Proteomes" id="UP000008461">
    <property type="component" value="Chromosome"/>
</dbReference>
<accession>F4KY87</accession>
<evidence type="ECO:0000256" key="8">
    <source>
        <dbReference type="SAM" id="SignalP"/>
    </source>
</evidence>
<dbReference type="OrthoDB" id="1075473at2"/>
<keyword evidence="3 7" id="KW-1134">Transmembrane beta strand</keyword>
<dbReference type="HOGENOM" id="CLU_020298_0_0_10"/>
<name>F4KY87_HALH1</name>
<keyword evidence="2 7" id="KW-0813">Transport</keyword>
<evidence type="ECO:0000256" key="2">
    <source>
        <dbReference type="ARBA" id="ARBA00022448"/>
    </source>
</evidence>
<dbReference type="Pfam" id="PF13715">
    <property type="entry name" value="CarbopepD_reg_2"/>
    <property type="match status" value="1"/>
</dbReference>
<keyword evidence="6 7" id="KW-0998">Cell outer membrane</keyword>
<keyword evidence="10" id="KW-1185">Reference proteome</keyword>
<dbReference type="AlphaFoldDB" id="F4KY87"/>
<dbReference type="InterPro" id="IPR039426">
    <property type="entry name" value="TonB-dep_rcpt-like"/>
</dbReference>
<keyword evidence="8" id="KW-0732">Signal</keyword>
<dbReference type="InterPro" id="IPR008969">
    <property type="entry name" value="CarboxyPept-like_regulatory"/>
</dbReference>
<sequence>MKKGLLTLVFGLSSLFLSAQTLLKGVVTSTTGENIIGANIVLLGTYDGTSSDLNGEFNFSTTETGKQVLQITYIGCDTLSLPVELRGQPLEFKFKLKETVNELNAVTIVSGVFEASDTKKSVVLKSVDIALTAGAVADITGAMLTLPGTTRNPETGQLLVRGGAAYETRTLMDGLYVQNAYNSTTANMPARNRFSPFLFKGMMFSSGGYSAEYGQALSSALILNTTDVVGQNTTGIQLLSVGGGLSQQKRWENSSLSVSGTYSNLSPYFKLIKQNFDWKQAPTSGNAELSFKTKTSQTGIFKFYATGSSNGFNMNVAIAGDESQKMPLKLSGENLYTNASYRDIVFKDWTLFVGSAYSWNRDKIRQNFDLNTLQQSAQTRFSLSHSLSEQVKLKFGAEHIWSLFDEKYTEGQTFTTLHPDNYLAAFAETDLSFNDKWLARVGIRAEHSSLLHKGNVAPRLSTAYILRKGEQIALSFGQFYQTPEHTQMRRSTAVGFEQADHYILTYQKQAEGYVFRVEGYYKKYHNLLKTTGELPNNTGYGYARGVDLFWRDSKSIKNGDYYISYSFLDTERNYRDFPVQAMPYFAAKHNAAIVYKHWIHKLSTMLSATYAFQSGRPYNDPNTTQFNGSRTPVYQDLSVTVSYITNIKDNFTVLYLAANNVPGFRQVSGYRFSNTPDASGQYLGSPIVPPAKRFIFLGLIMTIGEKFEKNQGNNDDI</sequence>
<dbReference type="EMBL" id="CP002691">
    <property type="protein sequence ID" value="AEE48350.1"/>
    <property type="molecule type" value="Genomic_DNA"/>
</dbReference>
<protein>
    <submittedName>
        <fullName evidence="9">TonB-dependent receptor plug</fullName>
    </submittedName>
</protein>
<reference evidence="9 10" key="1">
    <citation type="journal article" date="2011" name="Stand. Genomic Sci.">
        <title>Complete genome sequence of Haliscomenobacter hydrossis type strain (O).</title>
        <authorList>
            <consortium name="US DOE Joint Genome Institute (JGI-PGF)"/>
            <person name="Daligault H."/>
            <person name="Lapidus A."/>
            <person name="Zeytun A."/>
            <person name="Nolan M."/>
            <person name="Lucas S."/>
            <person name="Del Rio T.G."/>
            <person name="Tice H."/>
            <person name="Cheng J.F."/>
            <person name="Tapia R."/>
            <person name="Han C."/>
            <person name="Goodwin L."/>
            <person name="Pitluck S."/>
            <person name="Liolios K."/>
            <person name="Pagani I."/>
            <person name="Ivanova N."/>
            <person name="Huntemann M."/>
            <person name="Mavromatis K."/>
            <person name="Mikhailova N."/>
            <person name="Pati A."/>
            <person name="Chen A."/>
            <person name="Palaniappan K."/>
            <person name="Land M."/>
            <person name="Hauser L."/>
            <person name="Brambilla E.M."/>
            <person name="Rohde M."/>
            <person name="Verbarg S."/>
            <person name="Goker M."/>
            <person name="Bristow J."/>
            <person name="Eisen J.A."/>
            <person name="Markowitz V."/>
            <person name="Hugenholtz P."/>
            <person name="Kyrpides N.C."/>
            <person name="Klenk H.P."/>
            <person name="Woyke T."/>
        </authorList>
    </citation>
    <scope>NUCLEOTIDE SEQUENCE [LARGE SCALE GENOMIC DNA]</scope>
    <source>
        <strain evidence="10">ATCC 27775 / DSM 1100 / LMG 10767 / O</strain>
    </source>
</reference>
<comment type="subcellular location">
    <subcellularLocation>
        <location evidence="1 7">Cell outer membrane</location>
        <topology evidence="1 7">Multi-pass membrane protein</topology>
    </subcellularLocation>
</comment>
<dbReference type="InterPro" id="IPR036942">
    <property type="entry name" value="Beta-barrel_TonB_sf"/>
</dbReference>
<dbReference type="RefSeq" id="WP_013762914.1">
    <property type="nucleotide sequence ID" value="NC_015510.1"/>
</dbReference>
<reference key="2">
    <citation type="submission" date="2011-04" db="EMBL/GenBank/DDBJ databases">
        <title>Complete sequence of chromosome of Haliscomenobacter hydrossis DSM 1100.</title>
        <authorList>
            <consortium name="US DOE Joint Genome Institute (JGI-PGF)"/>
            <person name="Lucas S."/>
            <person name="Han J."/>
            <person name="Lapidus A."/>
            <person name="Bruce D."/>
            <person name="Goodwin L."/>
            <person name="Pitluck S."/>
            <person name="Peters L."/>
            <person name="Kyrpides N."/>
            <person name="Mavromatis K."/>
            <person name="Ivanova N."/>
            <person name="Ovchinnikova G."/>
            <person name="Pagani I."/>
            <person name="Daligault H."/>
            <person name="Detter J.C."/>
            <person name="Han C."/>
            <person name="Land M."/>
            <person name="Hauser L."/>
            <person name="Markowitz V."/>
            <person name="Cheng J.-F."/>
            <person name="Hugenholtz P."/>
            <person name="Woyke T."/>
            <person name="Wu D."/>
            <person name="Verbarg S."/>
            <person name="Frueling A."/>
            <person name="Brambilla E."/>
            <person name="Klenk H.-P."/>
            <person name="Eisen J.A."/>
        </authorList>
    </citation>
    <scope>NUCLEOTIDE SEQUENCE</scope>
    <source>
        <strain>DSM 1100</strain>
    </source>
</reference>
<dbReference type="SUPFAM" id="SSF56935">
    <property type="entry name" value="Porins"/>
    <property type="match status" value="1"/>
</dbReference>
<organism evidence="9 10">
    <name type="scientific">Haliscomenobacter hydrossis (strain ATCC 27775 / DSM 1100 / LMG 10767 / O)</name>
    <dbReference type="NCBI Taxonomy" id="760192"/>
    <lineage>
        <taxon>Bacteria</taxon>
        <taxon>Pseudomonadati</taxon>
        <taxon>Bacteroidota</taxon>
        <taxon>Saprospiria</taxon>
        <taxon>Saprospirales</taxon>
        <taxon>Haliscomenobacteraceae</taxon>
        <taxon>Haliscomenobacter</taxon>
    </lineage>
</organism>
<evidence type="ECO:0000313" key="9">
    <source>
        <dbReference type="EMBL" id="AEE48350.1"/>
    </source>
</evidence>
<comment type="similarity">
    <text evidence="7">Belongs to the TonB-dependent receptor family.</text>
</comment>
<dbReference type="Gene3D" id="2.40.170.20">
    <property type="entry name" value="TonB-dependent receptor, beta-barrel domain"/>
    <property type="match status" value="1"/>
</dbReference>
<keyword evidence="5 7" id="KW-0472">Membrane</keyword>
<evidence type="ECO:0000256" key="4">
    <source>
        <dbReference type="ARBA" id="ARBA00022692"/>
    </source>
</evidence>
<dbReference type="KEGG" id="hhy:Halhy_0439"/>
<dbReference type="STRING" id="760192.Halhy_0439"/>
<keyword evidence="9" id="KW-0675">Receptor</keyword>
<gene>
    <name evidence="9" type="ordered locus">Halhy_0439</name>
</gene>
<proteinExistence type="inferred from homology"/>
<dbReference type="PROSITE" id="PS52016">
    <property type="entry name" value="TONB_DEPENDENT_REC_3"/>
    <property type="match status" value="1"/>
</dbReference>
<evidence type="ECO:0000256" key="3">
    <source>
        <dbReference type="ARBA" id="ARBA00022452"/>
    </source>
</evidence>
<keyword evidence="4 7" id="KW-0812">Transmembrane</keyword>
<evidence type="ECO:0000256" key="5">
    <source>
        <dbReference type="ARBA" id="ARBA00023136"/>
    </source>
</evidence>
<evidence type="ECO:0000256" key="1">
    <source>
        <dbReference type="ARBA" id="ARBA00004571"/>
    </source>
</evidence>
<feature type="signal peptide" evidence="8">
    <location>
        <begin position="1"/>
        <end position="19"/>
    </location>
</feature>
<dbReference type="eggNOG" id="COG4206">
    <property type="taxonomic scope" value="Bacteria"/>
</dbReference>